<reference evidence="1 2" key="1">
    <citation type="submission" date="2024-04" db="EMBL/GenBank/DDBJ databases">
        <title>draft genome sequnece of Paenibacillus filicis.</title>
        <authorList>
            <person name="Kim D.-U."/>
        </authorList>
    </citation>
    <scope>NUCLEOTIDE SEQUENCE [LARGE SCALE GENOMIC DNA]</scope>
    <source>
        <strain evidence="1 2">KACC14197</strain>
    </source>
</reference>
<dbReference type="EMBL" id="JBBPCC010000020">
    <property type="protein sequence ID" value="MEK8131324.1"/>
    <property type="molecule type" value="Genomic_DNA"/>
</dbReference>
<gene>
    <name evidence="1" type="ORF">WMW72_25785</name>
</gene>
<comment type="caution">
    <text evidence="1">The sequence shown here is derived from an EMBL/GenBank/DDBJ whole genome shotgun (WGS) entry which is preliminary data.</text>
</comment>
<name>A0ABU9DRI7_9BACL</name>
<evidence type="ECO:0000313" key="2">
    <source>
        <dbReference type="Proteomes" id="UP001469365"/>
    </source>
</evidence>
<evidence type="ECO:0000313" key="1">
    <source>
        <dbReference type="EMBL" id="MEK8131324.1"/>
    </source>
</evidence>
<keyword evidence="2" id="KW-1185">Reference proteome</keyword>
<sequence length="195" mass="22487">MANRLATEYVKTCLQLTEAEMNSFIRMFKDHGASMQIQVLENGNQEVVLEDDAGQAIVLSFERHMNMYICQGTCRIHNKNIVNAMRKAVALFKGDAVVHRIYEGYKMIYTYKQGSVVKITENTDAAEKVVYEYRDTLGQLERLFHKNEVEAEIGSIRGQINQLLDLRNEQQDEGLREQIDGRLNKLTHRLFVLEA</sequence>
<dbReference type="RefSeq" id="WP_341418458.1">
    <property type="nucleotide sequence ID" value="NZ_JBBPCC010000020.1"/>
</dbReference>
<accession>A0ABU9DRI7</accession>
<organism evidence="1 2">
    <name type="scientific">Paenibacillus filicis</name>
    <dbReference type="NCBI Taxonomy" id="669464"/>
    <lineage>
        <taxon>Bacteria</taxon>
        <taxon>Bacillati</taxon>
        <taxon>Bacillota</taxon>
        <taxon>Bacilli</taxon>
        <taxon>Bacillales</taxon>
        <taxon>Paenibacillaceae</taxon>
        <taxon>Paenibacillus</taxon>
    </lineage>
</organism>
<dbReference type="Proteomes" id="UP001469365">
    <property type="component" value="Unassembled WGS sequence"/>
</dbReference>
<proteinExistence type="predicted"/>
<protein>
    <submittedName>
        <fullName evidence="1">Non-ribosomal peptide synthetase module</fullName>
    </submittedName>
</protein>